<keyword evidence="6" id="KW-0915">Sodium</keyword>
<sequence length="387" mass="43505">MEPPVGVWVDAGTQIFFSYSIGLGTLTALGSYNKFHHNCFRDSLIFATVNSVTSFLAGFVIFSVLGFMAHSQGVSVEDVAESGPGLAFIAYPEAVAQMPLAPAWSALFFIMIILLGLDSQFVGVEGFVTACVDMYPRFLRRNHNREIFIAFVCIICFCIGLSMVTEGGMYVFQLFDYYAASRILMVVATIECLVVAYVYGIERFLDNLQFMFGFQGNTFNKIFRKVVKAFWTVLSPTYTMAIFILGCVSYSELTYKRKNFLYKYPSWAIGVGWMLALISVILIPIFMVQRMLVTPGTFWQRLRILTTPHLQQHQLRPNEDMTRTVLLETEFFSDLQNGIEEKDVPLDPLITPNDETKSIDVNVQTANGKDPESFSKLLGEQNGSSPV</sequence>
<name>A0AAV4HWE3_9GAST</name>
<protein>
    <submittedName>
        <fullName evidence="9">Sodium- and chloride-dependent taurine transporter-like</fullName>
    </submittedName>
</protein>
<feature type="transmembrane region" description="Helical" evidence="8">
    <location>
        <begin position="147"/>
        <end position="165"/>
    </location>
</feature>
<evidence type="ECO:0000256" key="1">
    <source>
        <dbReference type="ARBA" id="ARBA00004141"/>
    </source>
</evidence>
<feature type="binding site" evidence="6">
    <location>
        <position position="115"/>
    </location>
    <ligand>
        <name>Na(+)</name>
        <dbReference type="ChEBI" id="CHEBI:29101"/>
        <label>1</label>
    </ligand>
</feature>
<dbReference type="GO" id="GO:0005332">
    <property type="term" value="F:gamma-aminobutyric acid:sodium:chloride symporter activity"/>
    <property type="evidence" value="ECO:0007669"/>
    <property type="project" value="TreeGrafter"/>
</dbReference>
<reference evidence="9 10" key="1">
    <citation type="journal article" date="2021" name="Elife">
        <title>Chloroplast acquisition without the gene transfer in kleptoplastic sea slugs, Plakobranchus ocellatus.</title>
        <authorList>
            <person name="Maeda T."/>
            <person name="Takahashi S."/>
            <person name="Yoshida T."/>
            <person name="Shimamura S."/>
            <person name="Takaki Y."/>
            <person name="Nagai Y."/>
            <person name="Toyoda A."/>
            <person name="Suzuki Y."/>
            <person name="Arimoto A."/>
            <person name="Ishii H."/>
            <person name="Satoh N."/>
            <person name="Nishiyama T."/>
            <person name="Hasebe M."/>
            <person name="Maruyama T."/>
            <person name="Minagawa J."/>
            <person name="Obokata J."/>
            <person name="Shigenobu S."/>
        </authorList>
    </citation>
    <scope>NUCLEOTIDE SEQUENCE [LARGE SCALE GENOMIC DNA]</scope>
</reference>
<dbReference type="Pfam" id="PF00209">
    <property type="entry name" value="SNF"/>
    <property type="match status" value="1"/>
</dbReference>
<dbReference type="PROSITE" id="PS50267">
    <property type="entry name" value="NA_NEUROTRAN_SYMP_3"/>
    <property type="match status" value="1"/>
</dbReference>
<feature type="transmembrane region" description="Helical" evidence="8">
    <location>
        <begin position="271"/>
        <end position="293"/>
    </location>
</feature>
<dbReference type="AlphaFoldDB" id="A0AAV4HWE3"/>
<accession>A0AAV4HWE3</accession>
<dbReference type="Proteomes" id="UP000762676">
    <property type="component" value="Unassembled WGS sequence"/>
</dbReference>
<dbReference type="EMBL" id="BMAT01005901">
    <property type="protein sequence ID" value="GFS02000.1"/>
    <property type="molecule type" value="Genomic_DNA"/>
</dbReference>
<dbReference type="PANTHER" id="PTHR11616">
    <property type="entry name" value="SODIUM/CHLORIDE DEPENDENT TRANSPORTER"/>
    <property type="match status" value="1"/>
</dbReference>
<dbReference type="SUPFAM" id="SSF161070">
    <property type="entry name" value="SNF-like"/>
    <property type="match status" value="1"/>
</dbReference>
<dbReference type="PRINTS" id="PR00176">
    <property type="entry name" value="NANEUSMPORT"/>
</dbReference>
<evidence type="ECO:0000256" key="3">
    <source>
        <dbReference type="ARBA" id="ARBA00022692"/>
    </source>
</evidence>
<comment type="caution">
    <text evidence="9">The sequence shown here is derived from an EMBL/GenBank/DDBJ whole genome shotgun (WGS) entry which is preliminary data.</text>
</comment>
<keyword evidence="3 8" id="KW-0812">Transmembrane</keyword>
<evidence type="ECO:0000313" key="9">
    <source>
        <dbReference type="EMBL" id="GFS02000.1"/>
    </source>
</evidence>
<feature type="transmembrane region" description="Helical" evidence="8">
    <location>
        <begin position="229"/>
        <end position="251"/>
    </location>
</feature>
<feature type="binding site" evidence="6">
    <location>
        <position position="50"/>
    </location>
    <ligand>
        <name>Na(+)</name>
        <dbReference type="ChEBI" id="CHEBI:29101"/>
        <label>1</label>
    </ligand>
</feature>
<evidence type="ECO:0000256" key="4">
    <source>
        <dbReference type="ARBA" id="ARBA00022989"/>
    </source>
</evidence>
<dbReference type="InterPro" id="IPR037272">
    <property type="entry name" value="SNS_sf"/>
</dbReference>
<feature type="transmembrane region" description="Helical" evidence="8">
    <location>
        <begin position="106"/>
        <end position="135"/>
    </location>
</feature>
<evidence type="ECO:0000313" key="10">
    <source>
        <dbReference type="Proteomes" id="UP000762676"/>
    </source>
</evidence>
<evidence type="ECO:0000256" key="5">
    <source>
        <dbReference type="ARBA" id="ARBA00023136"/>
    </source>
</evidence>
<dbReference type="GO" id="GO:0046872">
    <property type="term" value="F:metal ion binding"/>
    <property type="evidence" value="ECO:0007669"/>
    <property type="project" value="UniProtKB-KW"/>
</dbReference>
<feature type="binding site" evidence="6">
    <location>
        <position position="18"/>
    </location>
    <ligand>
        <name>Na(+)</name>
        <dbReference type="ChEBI" id="CHEBI:29101"/>
        <label>1</label>
    </ligand>
</feature>
<feature type="binding site" evidence="6">
    <location>
        <position position="118"/>
    </location>
    <ligand>
        <name>Na(+)</name>
        <dbReference type="ChEBI" id="CHEBI:29101"/>
        <label>1</label>
    </ligand>
</feature>
<dbReference type="GO" id="GO:0005886">
    <property type="term" value="C:plasma membrane"/>
    <property type="evidence" value="ECO:0007669"/>
    <property type="project" value="TreeGrafter"/>
</dbReference>
<keyword evidence="6" id="KW-0479">Metal-binding</keyword>
<gene>
    <name evidence="9" type="ORF">ElyMa_002852600</name>
</gene>
<feature type="transmembrane region" description="Helical" evidence="8">
    <location>
        <begin position="44"/>
        <end position="69"/>
    </location>
</feature>
<comment type="subcellular location">
    <subcellularLocation>
        <location evidence="1">Membrane</location>
        <topology evidence="1">Multi-pass membrane protein</topology>
    </subcellularLocation>
</comment>
<keyword evidence="4 8" id="KW-1133">Transmembrane helix</keyword>
<feature type="transmembrane region" description="Helical" evidence="8">
    <location>
        <begin position="12"/>
        <end position="32"/>
    </location>
</feature>
<organism evidence="9 10">
    <name type="scientific">Elysia marginata</name>
    <dbReference type="NCBI Taxonomy" id="1093978"/>
    <lineage>
        <taxon>Eukaryota</taxon>
        <taxon>Metazoa</taxon>
        <taxon>Spiralia</taxon>
        <taxon>Lophotrochozoa</taxon>
        <taxon>Mollusca</taxon>
        <taxon>Gastropoda</taxon>
        <taxon>Heterobranchia</taxon>
        <taxon>Euthyneura</taxon>
        <taxon>Panpulmonata</taxon>
        <taxon>Sacoglossa</taxon>
        <taxon>Placobranchoidea</taxon>
        <taxon>Plakobranchidae</taxon>
        <taxon>Elysia</taxon>
    </lineage>
</organism>
<keyword evidence="10" id="KW-1185">Reference proteome</keyword>
<feature type="binding site" evidence="6">
    <location>
        <position position="119"/>
    </location>
    <ligand>
        <name>Na(+)</name>
        <dbReference type="ChEBI" id="CHEBI:29101"/>
        <label>1</label>
    </ligand>
</feature>
<feature type="transmembrane region" description="Helical" evidence="8">
    <location>
        <begin position="177"/>
        <end position="201"/>
    </location>
</feature>
<evidence type="ECO:0000256" key="7">
    <source>
        <dbReference type="SAM" id="MobiDB-lite"/>
    </source>
</evidence>
<evidence type="ECO:0000256" key="8">
    <source>
        <dbReference type="SAM" id="Phobius"/>
    </source>
</evidence>
<keyword evidence="2" id="KW-0813">Transport</keyword>
<dbReference type="PANTHER" id="PTHR11616:SF325">
    <property type="entry name" value="TRANSPORTER"/>
    <property type="match status" value="1"/>
</dbReference>
<dbReference type="InterPro" id="IPR000175">
    <property type="entry name" value="Na/ntran_symport"/>
</dbReference>
<feature type="region of interest" description="Disordered" evidence="7">
    <location>
        <begin position="365"/>
        <end position="387"/>
    </location>
</feature>
<evidence type="ECO:0000256" key="6">
    <source>
        <dbReference type="PIRSR" id="PIRSR600175-1"/>
    </source>
</evidence>
<evidence type="ECO:0000256" key="2">
    <source>
        <dbReference type="ARBA" id="ARBA00022448"/>
    </source>
</evidence>
<keyword evidence="5 8" id="KW-0472">Membrane</keyword>
<proteinExistence type="predicted"/>